<reference evidence="2 3" key="1">
    <citation type="journal article" date="2013" name="BMC Genomics">
        <title>Comparative genomics of Campylobacter concisus isolates reveals genetic diversity and provides insights into disease association.</title>
        <authorList>
            <person name="Deshpande N.P."/>
            <person name="Kaakoush N.O."/>
            <person name="Wilkins M.R."/>
            <person name="Mitchell H.M."/>
        </authorList>
    </citation>
    <scope>NUCLEOTIDE SEQUENCE [LARGE SCALE GENOMIC DNA]</scope>
    <source>
        <strain evidence="2 3">UNSW3</strain>
    </source>
</reference>
<proteinExistence type="predicted"/>
<sequence length="103" mass="12035">MTALLTTFAVYDGIKLTDEPKRVDLEGYEGYYAQKKLYLINENFNGKNLKALVEKIDSDKEFAPEKIVIYEPSFESSRWRELDEVIKNYANKKNLQISLIARH</sequence>
<dbReference type="Pfam" id="PF18273">
    <property type="entry name" value="T3RM_EcoP15I_C"/>
    <property type="match status" value="1"/>
</dbReference>
<evidence type="ECO:0000313" key="3">
    <source>
        <dbReference type="Proteomes" id="UP000016636"/>
    </source>
</evidence>
<name>U2EEL5_9BACT</name>
<dbReference type="AlphaFoldDB" id="U2EEL5"/>
<dbReference type="InterPro" id="IPR041405">
    <property type="entry name" value="T3RM_EcoP15I_C"/>
</dbReference>
<dbReference type="PATRIC" id="fig|1242966.3.peg.1194"/>
<evidence type="ECO:0000313" key="2">
    <source>
        <dbReference type="EMBL" id="ERJ22146.1"/>
    </source>
</evidence>
<dbReference type="RefSeq" id="WP_021084572.1">
    <property type="nucleotide sequence ID" value="NZ_ANNE01000010.1"/>
</dbReference>
<comment type="caution">
    <text evidence="2">The sequence shown here is derived from an EMBL/GenBank/DDBJ whole genome shotgun (WGS) entry which is preliminary data.</text>
</comment>
<dbReference type="Proteomes" id="UP000016636">
    <property type="component" value="Unassembled WGS sequence"/>
</dbReference>
<organism evidence="2 3">
    <name type="scientific">Campylobacter concisus UNSW3</name>
    <dbReference type="NCBI Taxonomy" id="1242966"/>
    <lineage>
        <taxon>Bacteria</taxon>
        <taxon>Pseudomonadati</taxon>
        <taxon>Campylobacterota</taxon>
        <taxon>Epsilonproteobacteria</taxon>
        <taxon>Campylobacterales</taxon>
        <taxon>Campylobacteraceae</taxon>
        <taxon>Campylobacter</taxon>
    </lineage>
</organism>
<evidence type="ECO:0000259" key="1">
    <source>
        <dbReference type="Pfam" id="PF18273"/>
    </source>
</evidence>
<protein>
    <submittedName>
        <fullName evidence="2">Type III restriction-modification system EcoPI enzyme mod</fullName>
    </submittedName>
</protein>
<accession>U2EEL5</accession>
<dbReference type="EMBL" id="ANNE01000010">
    <property type="protein sequence ID" value="ERJ22146.1"/>
    <property type="molecule type" value="Genomic_DNA"/>
</dbReference>
<feature type="domain" description="Type III R-M EcoP15I C-terminal" evidence="1">
    <location>
        <begin position="3"/>
        <end position="95"/>
    </location>
</feature>
<gene>
    <name evidence="2" type="ORF">UNSW3_72</name>
</gene>